<dbReference type="PROSITE" id="PS50893">
    <property type="entry name" value="ABC_TRANSPORTER_2"/>
    <property type="match status" value="2"/>
</dbReference>
<dbReference type="Pfam" id="PF00005">
    <property type="entry name" value="ABC_tran"/>
    <property type="match status" value="2"/>
</dbReference>
<dbReference type="STRING" id="1121298.SAMN05444401_3800"/>
<feature type="domain" description="ABC transporter" evidence="4">
    <location>
        <begin position="3"/>
        <end position="222"/>
    </location>
</feature>
<feature type="coiled-coil region" evidence="3">
    <location>
        <begin position="528"/>
        <end position="578"/>
    </location>
</feature>
<dbReference type="Proteomes" id="UP000184080">
    <property type="component" value="Unassembled WGS sequence"/>
</dbReference>
<dbReference type="AlphaFoldDB" id="A0A1M6LVR0"/>
<name>A0A1M6LVR0_9CLOT</name>
<dbReference type="RefSeq" id="WP_073010453.1">
    <property type="nucleotide sequence ID" value="NZ_FQZO01000007.1"/>
</dbReference>
<dbReference type="NCBIfam" id="NF000355">
    <property type="entry name" value="ribo_prot_ABC_F"/>
    <property type="match status" value="1"/>
</dbReference>
<protein>
    <submittedName>
        <fullName evidence="5">ATPase components of ABC transporters with duplicated ATPase domains</fullName>
    </submittedName>
</protein>
<dbReference type="SUPFAM" id="SSF52540">
    <property type="entry name" value="P-loop containing nucleoside triphosphate hydrolases"/>
    <property type="match status" value="2"/>
</dbReference>
<dbReference type="EMBL" id="FQZO01000007">
    <property type="protein sequence ID" value="SHJ75271.1"/>
    <property type="molecule type" value="Genomic_DNA"/>
</dbReference>
<evidence type="ECO:0000256" key="3">
    <source>
        <dbReference type="SAM" id="Coils"/>
    </source>
</evidence>
<gene>
    <name evidence="5" type="ORF">SAMN05444401_3800</name>
</gene>
<evidence type="ECO:0000256" key="2">
    <source>
        <dbReference type="ARBA" id="ARBA00022840"/>
    </source>
</evidence>
<proteinExistence type="predicted"/>
<dbReference type="CDD" id="cd03221">
    <property type="entry name" value="ABCF_EF-3"/>
    <property type="match status" value="2"/>
</dbReference>
<keyword evidence="1" id="KW-0547">Nucleotide-binding</keyword>
<reference evidence="5 6" key="1">
    <citation type="submission" date="2016-11" db="EMBL/GenBank/DDBJ databases">
        <authorList>
            <person name="Jaros S."/>
            <person name="Januszkiewicz K."/>
            <person name="Wedrychowicz H."/>
        </authorList>
    </citation>
    <scope>NUCLEOTIDE SEQUENCE [LARGE SCALE GENOMIC DNA]</scope>
    <source>
        <strain evidence="5 6">DSM 21864</strain>
    </source>
</reference>
<accession>A0A1M6LVR0</accession>
<dbReference type="FunFam" id="3.40.50.300:FF:000011">
    <property type="entry name" value="Putative ABC transporter ATP-binding component"/>
    <property type="match status" value="1"/>
</dbReference>
<dbReference type="OrthoDB" id="9801441at2"/>
<evidence type="ECO:0000259" key="4">
    <source>
        <dbReference type="PROSITE" id="PS50893"/>
    </source>
</evidence>
<sequence>MNIYFDDLTKDFQGKIVFEDISGSINNNEKVGLIGSNGVGKTTLARIIAGMESYEKGSINYSPYGLKIQYLNPNDFNFETIKVSEYLSPLSKEDNKLLTDTQVRIKKALSQAGLEEDILARQINSLSGGEKTKVMLCRAIIDDFDLLILDEPTNHLDLETRAWLEGFIKVLSKTVLIISHDRYFLDEAATCIWELNKDELKSYSGNFSSYKLQKENETKNTIKEYDKQQQKIKELERNIALRKEWYDKAHKAAGQNDFWRSKAKKQVSIMHAKEKALERLEDNKVEKPKADAAPAFDIINKNLSSIKLPKYLMRINDLHKSFGERVLLKNASLNLIKGDKAAIIGKNGSGKTTLLKMINGLDKNYSGSISINPSVKIGYFAQELETLDLNNSILDNVLSSPFTISEVRLLLASLLFKGDDVFKKVHSLSMGEKSRVAFAKLMLSQANVLLLDEPTNYLDIVSREKIEEVLQGYKGTILLVSHDRYFINNIATKIFELNNETIVTWEGNFKDYTKNKNTPKDSSKDLSLKSVKEEISKLDLELAFLSGKLSEASDEDEKEKLNNRFLEVSRLLRGLKDKI</sequence>
<organism evidence="5 6">
    <name type="scientific">Clostridium amylolyticum</name>
    <dbReference type="NCBI Taxonomy" id="1121298"/>
    <lineage>
        <taxon>Bacteria</taxon>
        <taxon>Bacillati</taxon>
        <taxon>Bacillota</taxon>
        <taxon>Clostridia</taxon>
        <taxon>Eubacteriales</taxon>
        <taxon>Clostridiaceae</taxon>
        <taxon>Clostridium</taxon>
    </lineage>
</organism>
<dbReference type="PROSITE" id="PS00211">
    <property type="entry name" value="ABC_TRANSPORTER_1"/>
    <property type="match status" value="1"/>
</dbReference>
<dbReference type="InterPro" id="IPR003593">
    <property type="entry name" value="AAA+_ATPase"/>
</dbReference>
<dbReference type="PANTHER" id="PTHR42855:SF2">
    <property type="entry name" value="DRUG RESISTANCE ABC TRANSPORTER,ATP-BINDING PROTEIN"/>
    <property type="match status" value="1"/>
</dbReference>
<keyword evidence="2" id="KW-0067">ATP-binding</keyword>
<evidence type="ECO:0000313" key="5">
    <source>
        <dbReference type="EMBL" id="SHJ75271.1"/>
    </source>
</evidence>
<dbReference type="GO" id="GO:0016887">
    <property type="term" value="F:ATP hydrolysis activity"/>
    <property type="evidence" value="ECO:0007669"/>
    <property type="project" value="InterPro"/>
</dbReference>
<dbReference type="SMART" id="SM00382">
    <property type="entry name" value="AAA"/>
    <property type="match status" value="2"/>
</dbReference>
<evidence type="ECO:0000313" key="6">
    <source>
        <dbReference type="Proteomes" id="UP000184080"/>
    </source>
</evidence>
<keyword evidence="3" id="KW-0175">Coiled coil</keyword>
<dbReference type="InterPro" id="IPR027417">
    <property type="entry name" value="P-loop_NTPase"/>
</dbReference>
<dbReference type="PANTHER" id="PTHR42855">
    <property type="entry name" value="ABC TRANSPORTER ATP-BINDING SUBUNIT"/>
    <property type="match status" value="1"/>
</dbReference>
<dbReference type="InterPro" id="IPR051309">
    <property type="entry name" value="ABCF_ATPase"/>
</dbReference>
<evidence type="ECO:0000256" key="1">
    <source>
        <dbReference type="ARBA" id="ARBA00022741"/>
    </source>
</evidence>
<dbReference type="Pfam" id="PF12848">
    <property type="entry name" value="ABC_tran_Xtn"/>
    <property type="match status" value="1"/>
</dbReference>
<feature type="domain" description="ABC transporter" evidence="4">
    <location>
        <begin position="313"/>
        <end position="524"/>
    </location>
</feature>
<keyword evidence="6" id="KW-1185">Reference proteome</keyword>
<dbReference type="GO" id="GO:0005524">
    <property type="term" value="F:ATP binding"/>
    <property type="evidence" value="ECO:0007669"/>
    <property type="project" value="UniProtKB-KW"/>
</dbReference>
<dbReference type="InterPro" id="IPR032781">
    <property type="entry name" value="ABC_tran_Xtn"/>
</dbReference>
<dbReference type="Gene3D" id="3.40.50.300">
    <property type="entry name" value="P-loop containing nucleotide triphosphate hydrolases"/>
    <property type="match status" value="2"/>
</dbReference>
<dbReference type="InterPro" id="IPR017871">
    <property type="entry name" value="ABC_transporter-like_CS"/>
</dbReference>
<dbReference type="InterPro" id="IPR003439">
    <property type="entry name" value="ABC_transporter-like_ATP-bd"/>
</dbReference>